<evidence type="ECO:0000256" key="2">
    <source>
        <dbReference type="ARBA" id="ARBA00022692"/>
    </source>
</evidence>
<dbReference type="PIRSF" id="PIRSF006648">
    <property type="entry name" value="DrrB"/>
    <property type="match status" value="1"/>
</dbReference>
<evidence type="ECO:0000256" key="5">
    <source>
        <dbReference type="ARBA" id="ARBA00023251"/>
    </source>
</evidence>
<keyword evidence="3 6" id="KW-1133">Transmembrane helix</keyword>
<dbReference type="Proteomes" id="UP001352223">
    <property type="component" value="Unassembled WGS sequence"/>
</dbReference>
<evidence type="ECO:0000259" key="7">
    <source>
        <dbReference type="PROSITE" id="PS51012"/>
    </source>
</evidence>
<evidence type="ECO:0000313" key="8">
    <source>
        <dbReference type="EMBL" id="MEB3966608.1"/>
    </source>
</evidence>
<keyword evidence="4 6" id="KW-0472">Membrane</keyword>
<dbReference type="PROSITE" id="PS51012">
    <property type="entry name" value="ABC_TM2"/>
    <property type="match status" value="1"/>
</dbReference>
<dbReference type="EMBL" id="JAOZYB010000365">
    <property type="protein sequence ID" value="MEB3966608.1"/>
    <property type="molecule type" value="Genomic_DNA"/>
</dbReference>
<dbReference type="PANTHER" id="PTHR43229:SF2">
    <property type="entry name" value="NODULATION PROTEIN J"/>
    <property type="match status" value="1"/>
</dbReference>
<feature type="transmembrane region" description="Helical" evidence="6">
    <location>
        <begin position="195"/>
        <end position="221"/>
    </location>
</feature>
<dbReference type="PANTHER" id="PTHR43229">
    <property type="entry name" value="NODULATION PROTEIN J"/>
    <property type="match status" value="1"/>
</dbReference>
<dbReference type="Pfam" id="PF01061">
    <property type="entry name" value="ABC2_membrane"/>
    <property type="match status" value="1"/>
</dbReference>
<evidence type="ECO:0000256" key="6">
    <source>
        <dbReference type="RuleBase" id="RU361157"/>
    </source>
</evidence>
<keyword evidence="6" id="KW-0813">Transport</keyword>
<feature type="transmembrane region" description="Helical" evidence="6">
    <location>
        <begin position="25"/>
        <end position="47"/>
    </location>
</feature>
<organism evidence="8 9">
    <name type="scientific">Streptomyces kunmingensis</name>
    <dbReference type="NCBI Taxonomy" id="68225"/>
    <lineage>
        <taxon>Bacteria</taxon>
        <taxon>Bacillati</taxon>
        <taxon>Actinomycetota</taxon>
        <taxon>Actinomycetes</taxon>
        <taxon>Kitasatosporales</taxon>
        <taxon>Streptomycetaceae</taxon>
        <taxon>Streptomyces</taxon>
    </lineage>
</organism>
<keyword evidence="9" id="KW-1185">Reference proteome</keyword>
<evidence type="ECO:0000313" key="9">
    <source>
        <dbReference type="Proteomes" id="UP001352223"/>
    </source>
</evidence>
<feature type="transmembrane region" description="Helical" evidence="6">
    <location>
        <begin position="159"/>
        <end position="183"/>
    </location>
</feature>
<feature type="transmembrane region" description="Helical" evidence="6">
    <location>
        <begin position="122"/>
        <end position="147"/>
    </location>
</feature>
<evidence type="ECO:0000256" key="1">
    <source>
        <dbReference type="ARBA" id="ARBA00004141"/>
    </source>
</evidence>
<accession>A0ABU6CPH6</accession>
<evidence type="ECO:0000256" key="4">
    <source>
        <dbReference type="ARBA" id="ARBA00023136"/>
    </source>
</evidence>
<dbReference type="InterPro" id="IPR051784">
    <property type="entry name" value="Nod_factor_ABC_transporter"/>
</dbReference>
<protein>
    <recommendedName>
        <fullName evidence="6">Transport permease protein</fullName>
    </recommendedName>
</protein>
<comment type="caution">
    <text evidence="8">The sequence shown here is derived from an EMBL/GenBank/DDBJ whole genome shotgun (WGS) entry which is preliminary data.</text>
</comment>
<gene>
    <name evidence="8" type="ORF">OKJ48_41230</name>
</gene>
<dbReference type="InterPro" id="IPR047817">
    <property type="entry name" value="ABC2_TM_bact-type"/>
</dbReference>
<name>A0ABU6CPH6_9ACTN</name>
<feature type="transmembrane region" description="Helical" evidence="6">
    <location>
        <begin position="79"/>
        <end position="101"/>
    </location>
</feature>
<proteinExistence type="inferred from homology"/>
<sequence length="274" mass="28719">MSTLSYAVHDSATMLRRNLKHAIRYPAVGFGSAMTPILMLLLFVYAFGDSIGAGIGEGVGGGTGTGSGSGSGRDAYVNYLTPGIIIMGVAAGSMSTSVAVCSDMTKGIINRFRTMNITRSSFMTGHVIGSVVQTMLCMVLVVGVAFAVGFRSGASPLEWLAAFGLLAAVAFAVTWLSAALGLISKTVESASNKPLLVQFLPFLGSAFVPAESMSPGLRWFAEYQPFTPMTETLRGLLTGTAIGHSGWVALAWCAGITLVGYLWSRSLFNSNSKR</sequence>
<feature type="transmembrane region" description="Helical" evidence="6">
    <location>
        <begin position="241"/>
        <end position="264"/>
    </location>
</feature>
<comment type="similarity">
    <text evidence="6">Belongs to the ABC-2 integral membrane protein family.</text>
</comment>
<comment type="subcellular location">
    <subcellularLocation>
        <location evidence="6">Cell membrane</location>
        <topology evidence="6">Multi-pass membrane protein</topology>
    </subcellularLocation>
    <subcellularLocation>
        <location evidence="1">Membrane</location>
        <topology evidence="1">Multi-pass membrane protein</topology>
    </subcellularLocation>
</comment>
<dbReference type="RefSeq" id="WP_324776061.1">
    <property type="nucleotide sequence ID" value="NZ_BAAATS010000030.1"/>
</dbReference>
<dbReference type="InterPro" id="IPR000412">
    <property type="entry name" value="ABC_2_transport"/>
</dbReference>
<dbReference type="InterPro" id="IPR013525">
    <property type="entry name" value="ABC2_TM"/>
</dbReference>
<evidence type="ECO:0000256" key="3">
    <source>
        <dbReference type="ARBA" id="ARBA00022989"/>
    </source>
</evidence>
<keyword evidence="2 6" id="KW-0812">Transmembrane</keyword>
<reference evidence="8 9" key="1">
    <citation type="submission" date="2022-10" db="EMBL/GenBank/DDBJ databases">
        <authorList>
            <person name="Xie J."/>
            <person name="Shen N."/>
        </authorList>
    </citation>
    <scope>NUCLEOTIDE SEQUENCE [LARGE SCALE GENOMIC DNA]</scope>
    <source>
        <strain evidence="8 9">DSM 41681</strain>
    </source>
</reference>
<feature type="domain" description="ABC transmembrane type-2" evidence="7">
    <location>
        <begin position="27"/>
        <end position="271"/>
    </location>
</feature>
<keyword evidence="6" id="KW-1003">Cell membrane</keyword>
<keyword evidence="5" id="KW-0046">Antibiotic resistance</keyword>